<evidence type="ECO:0000256" key="11">
    <source>
        <dbReference type="SAM" id="SignalP"/>
    </source>
</evidence>
<comment type="similarity">
    <text evidence="2">Belongs to the G-protein coupled receptor 2 family. Mth subfamily.</text>
</comment>
<dbReference type="CDD" id="cd15039">
    <property type="entry name" value="7tmB3_Methuselah-like"/>
    <property type="match status" value="1"/>
</dbReference>
<evidence type="ECO:0000256" key="5">
    <source>
        <dbReference type="ARBA" id="ARBA00022989"/>
    </source>
</evidence>
<dbReference type="AlphaFoldDB" id="A0A8K0P2Q0"/>
<evidence type="ECO:0000313" key="14">
    <source>
        <dbReference type="Proteomes" id="UP000792457"/>
    </source>
</evidence>
<dbReference type="GO" id="GO:0016020">
    <property type="term" value="C:membrane"/>
    <property type="evidence" value="ECO:0007669"/>
    <property type="project" value="UniProtKB-SubCell"/>
</dbReference>
<dbReference type="Pfam" id="PF00002">
    <property type="entry name" value="7tm_2"/>
    <property type="match status" value="1"/>
</dbReference>
<evidence type="ECO:0000256" key="9">
    <source>
        <dbReference type="ARBA" id="ARBA00023224"/>
    </source>
</evidence>
<dbReference type="InterPro" id="IPR023311">
    <property type="entry name" value="Methusela_ecto_dom_2"/>
</dbReference>
<dbReference type="GO" id="GO:0004930">
    <property type="term" value="F:G protein-coupled receptor activity"/>
    <property type="evidence" value="ECO:0007669"/>
    <property type="project" value="UniProtKB-KW"/>
</dbReference>
<keyword evidence="14" id="KW-1185">Reference proteome</keyword>
<dbReference type="InterPro" id="IPR052808">
    <property type="entry name" value="GPCR_Mth-like"/>
</dbReference>
<name>A0A8K0P2Q0_LADFU</name>
<feature type="transmembrane region" description="Helical" evidence="10">
    <location>
        <begin position="363"/>
        <end position="387"/>
    </location>
</feature>
<accession>A0A8K0P2Q0</accession>
<feature type="signal peptide" evidence="11">
    <location>
        <begin position="1"/>
        <end position="20"/>
    </location>
</feature>
<keyword evidence="3 10" id="KW-0812">Transmembrane</keyword>
<proteinExistence type="inferred from homology"/>
<dbReference type="PANTHER" id="PTHR46953">
    <property type="entry name" value="G-PROTEIN COUPLED RECEPTOR MTH-LIKE 1-RELATED"/>
    <property type="match status" value="1"/>
</dbReference>
<keyword evidence="7 10" id="KW-0472">Membrane</keyword>
<comment type="caution">
    <text evidence="13">The sequence shown here is derived from an EMBL/GenBank/DDBJ whole genome shotgun (WGS) entry which is preliminary data.</text>
</comment>
<feature type="transmembrane region" description="Helical" evidence="10">
    <location>
        <begin position="311"/>
        <end position="334"/>
    </location>
</feature>
<dbReference type="PANTHER" id="PTHR46953:SF1">
    <property type="entry name" value="G-PROTEIN COUPLED RECEPTOR MTH-LIKE 1-RELATED"/>
    <property type="match status" value="1"/>
</dbReference>
<evidence type="ECO:0000256" key="4">
    <source>
        <dbReference type="ARBA" id="ARBA00022729"/>
    </source>
</evidence>
<keyword evidence="5 10" id="KW-1133">Transmembrane helix</keyword>
<dbReference type="SUPFAM" id="SSF63877">
    <property type="entry name" value="Methuselah ectodomain"/>
    <property type="match status" value="1"/>
</dbReference>
<dbReference type="Pfam" id="PF06652">
    <property type="entry name" value="Methuselah_N"/>
    <property type="match status" value="1"/>
</dbReference>
<dbReference type="InterPro" id="IPR036272">
    <property type="entry name" value="Methuselah_N_sf"/>
</dbReference>
<organism evidence="13 14">
    <name type="scientific">Ladona fulva</name>
    <name type="common">Scarce chaser dragonfly</name>
    <name type="synonym">Libellula fulva</name>
    <dbReference type="NCBI Taxonomy" id="123851"/>
    <lineage>
        <taxon>Eukaryota</taxon>
        <taxon>Metazoa</taxon>
        <taxon>Ecdysozoa</taxon>
        <taxon>Arthropoda</taxon>
        <taxon>Hexapoda</taxon>
        <taxon>Insecta</taxon>
        <taxon>Pterygota</taxon>
        <taxon>Palaeoptera</taxon>
        <taxon>Odonata</taxon>
        <taxon>Epiprocta</taxon>
        <taxon>Anisoptera</taxon>
        <taxon>Libelluloidea</taxon>
        <taxon>Libellulidae</taxon>
        <taxon>Ladona</taxon>
    </lineage>
</organism>
<keyword evidence="8" id="KW-0675">Receptor</keyword>
<sequence>MVICCVLIFFIFPWIGTVFSESHEKPCEEDFSVKIDPYLPLRNGSVWDIRGATLYHNGTFWTEEEGGKSVVRGCPCLLTRPCLRKCCPMEEVANTEGQCVKEEGRKFFQLNISNDDGALIGTVDAKDRFGVIFGVVSECERKFHLEPESVPGDGYYLRASDGRLVMYERNITYGPYYFCYDFVPNFGDTRPFLCEPPFNIDRTAATIYPCFLLISAVFLLLTLLVYAIVPELRNLHGIIVMCHNFSLFLAFSFFSAIAFAGRGMPRGMCVASVIAAFFWLTVMCFDICKTFGGMRPTRVKCRNLKQDLKKFYQYSFFAWGSPTIILIVTVFMQFSPDLPDNVIRPDFGKVKCYFHSHESLAAYLYGPITTLLLMNIIMFIITSINIYKINKTTKEFMTEGSRRNAAPVFDYNKDREGHRTFGHWTLNKG</sequence>
<evidence type="ECO:0000256" key="8">
    <source>
        <dbReference type="ARBA" id="ARBA00023170"/>
    </source>
</evidence>
<dbReference type="EMBL" id="KZ308515">
    <property type="protein sequence ID" value="KAG8230842.1"/>
    <property type="molecule type" value="Genomic_DNA"/>
</dbReference>
<keyword evidence="6" id="KW-0297">G-protein coupled receptor</keyword>
<dbReference type="OrthoDB" id="6134459at2759"/>
<feature type="chain" id="PRO_5035432296" description="Methuselah N-terminal domain-containing protein" evidence="11">
    <location>
        <begin position="21"/>
        <end position="429"/>
    </location>
</feature>
<keyword evidence="9" id="KW-0807">Transducer</keyword>
<feature type="transmembrane region" description="Helical" evidence="10">
    <location>
        <begin position="241"/>
        <end position="264"/>
    </location>
</feature>
<evidence type="ECO:0000256" key="6">
    <source>
        <dbReference type="ARBA" id="ARBA00023040"/>
    </source>
</evidence>
<evidence type="ECO:0000259" key="12">
    <source>
        <dbReference type="Pfam" id="PF06652"/>
    </source>
</evidence>
<evidence type="ECO:0000256" key="1">
    <source>
        <dbReference type="ARBA" id="ARBA00004141"/>
    </source>
</evidence>
<protein>
    <recommendedName>
        <fullName evidence="12">Methuselah N-terminal domain-containing protein</fullName>
    </recommendedName>
</protein>
<reference evidence="13" key="1">
    <citation type="submission" date="2013-04" db="EMBL/GenBank/DDBJ databases">
        <authorList>
            <person name="Qu J."/>
            <person name="Murali S.C."/>
            <person name="Bandaranaike D."/>
            <person name="Bellair M."/>
            <person name="Blankenburg K."/>
            <person name="Chao H."/>
            <person name="Dinh H."/>
            <person name="Doddapaneni H."/>
            <person name="Downs B."/>
            <person name="Dugan-Rocha S."/>
            <person name="Elkadiri S."/>
            <person name="Gnanaolivu R.D."/>
            <person name="Hernandez B."/>
            <person name="Javaid M."/>
            <person name="Jayaseelan J.C."/>
            <person name="Lee S."/>
            <person name="Li M."/>
            <person name="Ming W."/>
            <person name="Munidasa M."/>
            <person name="Muniz J."/>
            <person name="Nguyen L."/>
            <person name="Ongeri F."/>
            <person name="Osuji N."/>
            <person name="Pu L.-L."/>
            <person name="Puazo M."/>
            <person name="Qu C."/>
            <person name="Quiroz J."/>
            <person name="Raj R."/>
            <person name="Weissenberger G."/>
            <person name="Xin Y."/>
            <person name="Zou X."/>
            <person name="Han Y."/>
            <person name="Richards S."/>
            <person name="Worley K."/>
            <person name="Muzny D."/>
            <person name="Gibbs R."/>
        </authorList>
    </citation>
    <scope>NUCLEOTIDE SEQUENCE</scope>
    <source>
        <strain evidence="13">Sampled in the wild</strain>
    </source>
</reference>
<comment type="subcellular location">
    <subcellularLocation>
        <location evidence="1">Membrane</location>
        <topology evidence="1">Multi-pass membrane protein</topology>
    </subcellularLocation>
</comment>
<evidence type="ECO:0000313" key="13">
    <source>
        <dbReference type="EMBL" id="KAG8230842.1"/>
    </source>
</evidence>
<gene>
    <name evidence="13" type="ORF">J437_LFUL010239</name>
</gene>
<evidence type="ECO:0000256" key="7">
    <source>
        <dbReference type="ARBA" id="ARBA00023136"/>
    </source>
</evidence>
<dbReference type="InterPro" id="IPR010596">
    <property type="entry name" value="Methuselah_N_dom"/>
</dbReference>
<dbReference type="Gene3D" id="2.170.180.11">
    <property type="entry name" value="Methuselah ectodomain, domain 2"/>
    <property type="match status" value="1"/>
</dbReference>
<dbReference type="Proteomes" id="UP000792457">
    <property type="component" value="Unassembled WGS sequence"/>
</dbReference>
<dbReference type="InterPro" id="IPR000832">
    <property type="entry name" value="GPCR_2_secretin-like"/>
</dbReference>
<evidence type="ECO:0000256" key="3">
    <source>
        <dbReference type="ARBA" id="ARBA00022692"/>
    </source>
</evidence>
<feature type="transmembrane region" description="Helical" evidence="10">
    <location>
        <begin position="270"/>
        <end position="291"/>
    </location>
</feature>
<evidence type="ECO:0000256" key="10">
    <source>
        <dbReference type="SAM" id="Phobius"/>
    </source>
</evidence>
<reference evidence="13" key="2">
    <citation type="submission" date="2017-10" db="EMBL/GenBank/DDBJ databases">
        <title>Ladona fulva Genome sequencing and assembly.</title>
        <authorList>
            <person name="Murali S."/>
            <person name="Richards S."/>
            <person name="Bandaranaike D."/>
            <person name="Bellair M."/>
            <person name="Blankenburg K."/>
            <person name="Chao H."/>
            <person name="Dinh H."/>
            <person name="Doddapaneni H."/>
            <person name="Dugan-Rocha S."/>
            <person name="Elkadiri S."/>
            <person name="Gnanaolivu R."/>
            <person name="Hernandez B."/>
            <person name="Skinner E."/>
            <person name="Javaid M."/>
            <person name="Lee S."/>
            <person name="Li M."/>
            <person name="Ming W."/>
            <person name="Munidasa M."/>
            <person name="Muniz J."/>
            <person name="Nguyen L."/>
            <person name="Hughes D."/>
            <person name="Osuji N."/>
            <person name="Pu L.-L."/>
            <person name="Puazo M."/>
            <person name="Qu C."/>
            <person name="Quiroz J."/>
            <person name="Raj R."/>
            <person name="Weissenberger G."/>
            <person name="Xin Y."/>
            <person name="Zou X."/>
            <person name="Han Y."/>
            <person name="Worley K."/>
            <person name="Muzny D."/>
            <person name="Gibbs R."/>
        </authorList>
    </citation>
    <scope>NUCLEOTIDE SEQUENCE</scope>
    <source>
        <strain evidence="13">Sampled in the wild</strain>
    </source>
</reference>
<keyword evidence="4 11" id="KW-0732">Signal</keyword>
<evidence type="ECO:0000256" key="2">
    <source>
        <dbReference type="ARBA" id="ARBA00008979"/>
    </source>
</evidence>
<feature type="domain" description="Methuselah N-terminal" evidence="12">
    <location>
        <begin position="68"/>
        <end position="167"/>
    </location>
</feature>
<feature type="transmembrane region" description="Helical" evidence="10">
    <location>
        <begin position="206"/>
        <end position="229"/>
    </location>
</feature>
<dbReference type="Gene3D" id="1.20.1070.10">
    <property type="entry name" value="Rhodopsin 7-helix transmembrane proteins"/>
    <property type="match status" value="1"/>
</dbReference>